<proteinExistence type="predicted"/>
<dbReference type="EMBL" id="WTYC01000002">
    <property type="protein sequence ID" value="MXO47611.1"/>
    <property type="molecule type" value="Genomic_DNA"/>
</dbReference>
<organism evidence="1 2">
    <name type="scientific">Qipengyuania vulgaris</name>
    <dbReference type="NCBI Taxonomy" id="291985"/>
    <lineage>
        <taxon>Bacteria</taxon>
        <taxon>Pseudomonadati</taxon>
        <taxon>Pseudomonadota</taxon>
        <taxon>Alphaproteobacteria</taxon>
        <taxon>Sphingomonadales</taxon>
        <taxon>Erythrobacteraceae</taxon>
        <taxon>Qipengyuania</taxon>
    </lineage>
</organism>
<name>A0A844XNP6_9SPHN</name>
<comment type="caution">
    <text evidence="1">The sequence shown here is derived from an EMBL/GenBank/DDBJ whole genome shotgun (WGS) entry which is preliminary data.</text>
</comment>
<protein>
    <submittedName>
        <fullName evidence="1">Uncharacterized protein</fullName>
    </submittedName>
</protein>
<dbReference type="AlphaFoldDB" id="A0A844XNP6"/>
<accession>A0A844XNP6</accession>
<sequence>MKKELPLHDATFDGLVLQGKGCTMFFSRTDGSGCEVHLGGVDALQMDDFREGNMVVFFGTTTREAPSNLTNLERLYTPPHMSASAEYHEKYASLRDRKISAVVAGELTLIEMEPAIGANLLATCEHVRLRAHGGGN</sequence>
<gene>
    <name evidence="1" type="ORF">GRI69_05000</name>
</gene>
<dbReference type="OrthoDB" id="7605668at2"/>
<keyword evidence="2" id="KW-1185">Reference proteome</keyword>
<dbReference type="RefSeq" id="WP_160727172.1">
    <property type="nucleotide sequence ID" value="NZ_WTYC01000002.1"/>
</dbReference>
<evidence type="ECO:0000313" key="1">
    <source>
        <dbReference type="EMBL" id="MXO47611.1"/>
    </source>
</evidence>
<reference evidence="1 2" key="1">
    <citation type="submission" date="2019-12" db="EMBL/GenBank/DDBJ databases">
        <title>Genomic-based taxomic classification of the family Erythrobacteraceae.</title>
        <authorList>
            <person name="Xu L."/>
        </authorList>
    </citation>
    <scope>NUCLEOTIDE SEQUENCE [LARGE SCALE GENOMIC DNA]</scope>
    <source>
        <strain evidence="1 2">DSM 17792</strain>
    </source>
</reference>
<evidence type="ECO:0000313" key="2">
    <source>
        <dbReference type="Proteomes" id="UP000448199"/>
    </source>
</evidence>
<dbReference type="Proteomes" id="UP000448199">
    <property type="component" value="Unassembled WGS sequence"/>
</dbReference>